<dbReference type="Proteomes" id="UP000237438">
    <property type="component" value="Unassembled WGS sequence"/>
</dbReference>
<evidence type="ECO:0000259" key="16">
    <source>
        <dbReference type="PROSITE" id="PS50994"/>
    </source>
</evidence>
<comment type="caution">
    <text evidence="17">The sequence shown here is derived from an EMBL/GenBank/DDBJ whole genome shotgun (WGS) entry which is preliminary data.</text>
</comment>
<keyword evidence="12" id="KW-0238">DNA-binding</keyword>
<dbReference type="InterPro" id="IPR001584">
    <property type="entry name" value="Integrase_cat-core"/>
</dbReference>
<keyword evidence="1" id="KW-0815">Transposition</keyword>
<dbReference type="GO" id="GO:0032196">
    <property type="term" value="P:transposition"/>
    <property type="evidence" value="ECO:0007669"/>
    <property type="project" value="UniProtKB-KW"/>
</dbReference>
<comment type="catalytic activity">
    <reaction evidence="15">
        <text>DNA(n) + a 2'-deoxyribonucleoside 5'-triphosphate = DNA(n+1) + diphosphate</text>
        <dbReference type="Rhea" id="RHEA:22508"/>
        <dbReference type="Rhea" id="RHEA-COMP:17339"/>
        <dbReference type="Rhea" id="RHEA-COMP:17340"/>
        <dbReference type="ChEBI" id="CHEBI:33019"/>
        <dbReference type="ChEBI" id="CHEBI:61560"/>
        <dbReference type="ChEBI" id="CHEBI:173112"/>
        <dbReference type="EC" id="2.7.7.7"/>
    </reaction>
</comment>
<dbReference type="InterPro" id="IPR036397">
    <property type="entry name" value="RNaseH_sf"/>
</dbReference>
<evidence type="ECO:0000256" key="15">
    <source>
        <dbReference type="ARBA" id="ARBA00049244"/>
    </source>
</evidence>
<dbReference type="PANTHER" id="PTHR42648">
    <property type="entry name" value="TRANSPOSASE, PUTATIVE-RELATED"/>
    <property type="match status" value="1"/>
</dbReference>
<name>A0A2S4PIR2_9PEZI</name>
<keyword evidence="6" id="KW-0378">Hydrolase</keyword>
<evidence type="ECO:0000256" key="10">
    <source>
        <dbReference type="ARBA" id="ARBA00022918"/>
    </source>
</evidence>
<dbReference type="GO" id="GO:0003723">
    <property type="term" value="F:RNA binding"/>
    <property type="evidence" value="ECO:0007669"/>
    <property type="project" value="UniProtKB-KW"/>
</dbReference>
<dbReference type="OrthoDB" id="413361at2759"/>
<dbReference type="GO" id="GO:0003887">
    <property type="term" value="F:DNA-directed DNA polymerase activity"/>
    <property type="evidence" value="ECO:0007669"/>
    <property type="project" value="UniProtKB-KW"/>
</dbReference>
<evidence type="ECO:0000256" key="14">
    <source>
        <dbReference type="ARBA" id="ARBA00048173"/>
    </source>
</evidence>
<keyword evidence="13" id="KW-0233">DNA recombination</keyword>
<evidence type="ECO:0000256" key="6">
    <source>
        <dbReference type="ARBA" id="ARBA00022801"/>
    </source>
</evidence>
<dbReference type="GO" id="GO:0015074">
    <property type="term" value="P:DNA integration"/>
    <property type="evidence" value="ECO:0007669"/>
    <property type="project" value="UniProtKB-KW"/>
</dbReference>
<evidence type="ECO:0000256" key="4">
    <source>
        <dbReference type="ARBA" id="ARBA00022723"/>
    </source>
</evidence>
<dbReference type="GO" id="GO:0004519">
    <property type="term" value="F:endonuclease activity"/>
    <property type="evidence" value="ECO:0007669"/>
    <property type="project" value="UniProtKB-KW"/>
</dbReference>
<comment type="catalytic activity">
    <reaction evidence="14">
        <text>DNA(n) + a 2'-deoxyribonucleoside 5'-triphosphate = DNA(n+1) + diphosphate</text>
        <dbReference type="Rhea" id="RHEA:22508"/>
        <dbReference type="Rhea" id="RHEA-COMP:17339"/>
        <dbReference type="Rhea" id="RHEA-COMP:17340"/>
        <dbReference type="ChEBI" id="CHEBI:33019"/>
        <dbReference type="ChEBI" id="CHEBI:61560"/>
        <dbReference type="ChEBI" id="CHEBI:173112"/>
        <dbReference type="EC" id="2.7.7.49"/>
    </reaction>
</comment>
<dbReference type="Gene3D" id="3.30.420.10">
    <property type="entry name" value="Ribonuclease H-like superfamily/Ribonuclease H"/>
    <property type="match status" value="1"/>
</dbReference>
<dbReference type="GO" id="GO:0005634">
    <property type="term" value="C:nucleus"/>
    <property type="evidence" value="ECO:0007669"/>
    <property type="project" value="UniProtKB-ARBA"/>
</dbReference>
<feature type="non-terminal residue" evidence="17">
    <location>
        <position position="320"/>
    </location>
</feature>
<keyword evidence="2" id="KW-0548">Nucleotidyltransferase</keyword>
<evidence type="ECO:0000256" key="8">
    <source>
        <dbReference type="ARBA" id="ARBA00022884"/>
    </source>
</evidence>
<dbReference type="GO" id="GO:0003677">
    <property type="term" value="F:DNA binding"/>
    <property type="evidence" value="ECO:0007669"/>
    <property type="project" value="UniProtKB-KW"/>
</dbReference>
<protein>
    <recommendedName>
        <fullName evidence="16">Integrase catalytic domain-containing protein</fullName>
    </recommendedName>
</protein>
<keyword evidence="4" id="KW-0479">Metal-binding</keyword>
<dbReference type="GO" id="GO:0016787">
    <property type="term" value="F:hydrolase activity"/>
    <property type="evidence" value="ECO:0007669"/>
    <property type="project" value="UniProtKB-KW"/>
</dbReference>
<keyword evidence="11" id="KW-0239">DNA-directed DNA polymerase</keyword>
<evidence type="ECO:0000256" key="1">
    <source>
        <dbReference type="ARBA" id="ARBA00022578"/>
    </source>
</evidence>
<dbReference type="SUPFAM" id="SSF53098">
    <property type="entry name" value="Ribonuclease H-like"/>
    <property type="match status" value="1"/>
</dbReference>
<accession>A0A2S4PIR2</accession>
<keyword evidence="18" id="KW-1185">Reference proteome</keyword>
<dbReference type="InterPro" id="IPR012337">
    <property type="entry name" value="RNaseH-like_sf"/>
</dbReference>
<dbReference type="PROSITE" id="PS50994">
    <property type="entry name" value="INTEGRASE"/>
    <property type="match status" value="1"/>
</dbReference>
<evidence type="ECO:0000256" key="2">
    <source>
        <dbReference type="ARBA" id="ARBA00022695"/>
    </source>
</evidence>
<evidence type="ECO:0000313" key="18">
    <source>
        <dbReference type="Proteomes" id="UP000237438"/>
    </source>
</evidence>
<keyword evidence="8" id="KW-0694">RNA-binding</keyword>
<evidence type="ECO:0000256" key="13">
    <source>
        <dbReference type="ARBA" id="ARBA00023172"/>
    </source>
</evidence>
<feature type="domain" description="Integrase catalytic" evidence="16">
    <location>
        <begin position="159"/>
        <end position="320"/>
    </location>
</feature>
<dbReference type="STRING" id="225359.A0A2S4PIR2"/>
<dbReference type="GO" id="GO:0006310">
    <property type="term" value="P:DNA recombination"/>
    <property type="evidence" value="ECO:0007669"/>
    <property type="project" value="UniProtKB-KW"/>
</dbReference>
<evidence type="ECO:0000256" key="5">
    <source>
        <dbReference type="ARBA" id="ARBA00022759"/>
    </source>
</evidence>
<evidence type="ECO:0000256" key="12">
    <source>
        <dbReference type="ARBA" id="ARBA00023125"/>
    </source>
</evidence>
<keyword evidence="9" id="KW-0229">DNA integration</keyword>
<dbReference type="PANTHER" id="PTHR42648:SF11">
    <property type="entry name" value="TRANSPOSON TY4-P GAG-POL POLYPROTEIN"/>
    <property type="match status" value="1"/>
</dbReference>
<gene>
    <name evidence="17" type="ORF">EPUL_006128</name>
</gene>
<sequence>MSSNYSTSFKKPVESLSKSNWRQVFVELKLWFESKGLFYTLTAAVAALHVKKEEKPDHKGQENQLGIINYERSSQWDRDSSAVMYWLRQCCFNDLDTIEDNITPKRVWNALYTKYSKVKAVDLRKFEREITAFNRESQAPGKSLEECFEMFKALRRRFLLLKPGKKESLSNEDLFGYLLDGLTEDEWKLTKDNVDAQPNLDYQGKQDILQRFFENTPLLLANKSELSKKMNELSLMLEKQSGEEILAGRSDNAPEIIKLFGEWKSKRGIVPQTTAPYNSNQNGTAERGIQSSEREARALLEDSGMPVEFWDYAVESGAYV</sequence>
<evidence type="ECO:0000313" key="17">
    <source>
        <dbReference type="EMBL" id="POS81931.1"/>
    </source>
</evidence>
<reference evidence="17 18" key="1">
    <citation type="submission" date="2017-10" db="EMBL/GenBank/DDBJ databases">
        <title>Development of genomic resources for the powdery mildew, Erysiphe pulchra.</title>
        <authorList>
            <person name="Wadl P.A."/>
            <person name="Mack B.M."/>
            <person name="Moore G."/>
            <person name="Beltz S.B."/>
        </authorList>
    </citation>
    <scope>NUCLEOTIDE SEQUENCE [LARGE SCALE GENOMIC DNA]</scope>
    <source>
        <strain evidence="17">Cflorida</strain>
    </source>
</reference>
<evidence type="ECO:0000256" key="9">
    <source>
        <dbReference type="ARBA" id="ARBA00022908"/>
    </source>
</evidence>
<keyword evidence="3" id="KW-0540">Nuclease</keyword>
<keyword evidence="10" id="KW-0695">RNA-directed DNA polymerase</keyword>
<keyword evidence="11" id="KW-0808">Transferase</keyword>
<keyword evidence="7" id="KW-0460">Magnesium</keyword>
<organism evidence="17 18">
    <name type="scientific">Erysiphe pulchra</name>
    <dbReference type="NCBI Taxonomy" id="225359"/>
    <lineage>
        <taxon>Eukaryota</taxon>
        <taxon>Fungi</taxon>
        <taxon>Dikarya</taxon>
        <taxon>Ascomycota</taxon>
        <taxon>Pezizomycotina</taxon>
        <taxon>Leotiomycetes</taxon>
        <taxon>Erysiphales</taxon>
        <taxon>Erysiphaceae</taxon>
        <taxon>Erysiphe</taxon>
    </lineage>
</organism>
<dbReference type="GO" id="GO:0046872">
    <property type="term" value="F:metal ion binding"/>
    <property type="evidence" value="ECO:0007669"/>
    <property type="project" value="UniProtKB-KW"/>
</dbReference>
<dbReference type="InterPro" id="IPR039537">
    <property type="entry name" value="Retrotran_Ty1/copia-like"/>
</dbReference>
<evidence type="ECO:0000256" key="7">
    <source>
        <dbReference type="ARBA" id="ARBA00022842"/>
    </source>
</evidence>
<evidence type="ECO:0000256" key="11">
    <source>
        <dbReference type="ARBA" id="ARBA00022932"/>
    </source>
</evidence>
<dbReference type="AlphaFoldDB" id="A0A2S4PIR2"/>
<evidence type="ECO:0000256" key="3">
    <source>
        <dbReference type="ARBA" id="ARBA00022722"/>
    </source>
</evidence>
<dbReference type="EMBL" id="PEDP01005810">
    <property type="protein sequence ID" value="POS81931.1"/>
    <property type="molecule type" value="Genomic_DNA"/>
</dbReference>
<proteinExistence type="predicted"/>
<dbReference type="GO" id="GO:0003964">
    <property type="term" value="F:RNA-directed DNA polymerase activity"/>
    <property type="evidence" value="ECO:0007669"/>
    <property type="project" value="UniProtKB-KW"/>
</dbReference>
<keyword evidence="5" id="KW-0255">Endonuclease</keyword>